<organism evidence="1 2">
    <name type="scientific">Mucuna pruriens</name>
    <name type="common">Velvet bean</name>
    <name type="synonym">Dolichos pruriens</name>
    <dbReference type="NCBI Taxonomy" id="157652"/>
    <lineage>
        <taxon>Eukaryota</taxon>
        <taxon>Viridiplantae</taxon>
        <taxon>Streptophyta</taxon>
        <taxon>Embryophyta</taxon>
        <taxon>Tracheophyta</taxon>
        <taxon>Spermatophyta</taxon>
        <taxon>Magnoliopsida</taxon>
        <taxon>eudicotyledons</taxon>
        <taxon>Gunneridae</taxon>
        <taxon>Pentapetalae</taxon>
        <taxon>rosids</taxon>
        <taxon>fabids</taxon>
        <taxon>Fabales</taxon>
        <taxon>Fabaceae</taxon>
        <taxon>Papilionoideae</taxon>
        <taxon>50 kb inversion clade</taxon>
        <taxon>NPAAA clade</taxon>
        <taxon>indigoferoid/millettioid clade</taxon>
        <taxon>Phaseoleae</taxon>
        <taxon>Mucuna</taxon>
    </lineage>
</organism>
<keyword evidence="2" id="KW-1185">Reference proteome</keyword>
<protein>
    <recommendedName>
        <fullName evidence="3">Reverse transcriptase Ty1/copia-type domain-containing protein</fullName>
    </recommendedName>
</protein>
<dbReference type="EMBL" id="QJKJ01014221">
    <property type="protein sequence ID" value="RDX64803.1"/>
    <property type="molecule type" value="Genomic_DNA"/>
</dbReference>
<comment type="caution">
    <text evidence="1">The sequence shown here is derived from an EMBL/GenBank/DDBJ whole genome shotgun (WGS) entry which is preliminary data.</text>
</comment>
<evidence type="ECO:0000313" key="2">
    <source>
        <dbReference type="Proteomes" id="UP000257109"/>
    </source>
</evidence>
<sequence>MPNWSVLVAKGYTQKHGVDYIACLETIRMVISLAAQKGWKIKSAFLCGVLSEEVFIEKRLVINKKSYLAKEGFRKCPYVKSYRDSLC</sequence>
<name>A0A371EFI0_MUCPR</name>
<evidence type="ECO:0008006" key="3">
    <source>
        <dbReference type="Google" id="ProtNLM"/>
    </source>
</evidence>
<gene>
    <name evidence="1" type="ORF">CR513_56598</name>
</gene>
<reference evidence="1" key="1">
    <citation type="submission" date="2018-05" db="EMBL/GenBank/DDBJ databases">
        <title>Draft genome of Mucuna pruriens seed.</title>
        <authorList>
            <person name="Nnadi N.E."/>
            <person name="Vos R."/>
            <person name="Hasami M.H."/>
            <person name="Devisetty U.K."/>
            <person name="Aguiy J.C."/>
        </authorList>
    </citation>
    <scope>NUCLEOTIDE SEQUENCE [LARGE SCALE GENOMIC DNA]</scope>
    <source>
        <strain evidence="1">JCA_2017</strain>
    </source>
</reference>
<evidence type="ECO:0000313" key="1">
    <source>
        <dbReference type="EMBL" id="RDX64803.1"/>
    </source>
</evidence>
<feature type="non-terminal residue" evidence="1">
    <location>
        <position position="1"/>
    </location>
</feature>
<proteinExistence type="predicted"/>
<accession>A0A371EFI0</accession>
<dbReference type="AlphaFoldDB" id="A0A371EFI0"/>
<dbReference type="Proteomes" id="UP000257109">
    <property type="component" value="Unassembled WGS sequence"/>
</dbReference>